<proteinExistence type="predicted"/>
<dbReference type="NCBIfam" id="TIGR02145">
    <property type="entry name" value="Fib_succ_major"/>
    <property type="match status" value="1"/>
</dbReference>
<sequence length="437" mass="49909">MKQHVFLIALLLVTLWACEKDENKLPTEPVLLSPANGSVVDLSKLEFDFSGGIDPEGAYVANNLMVSEDSMAWYEIKNHAKVFDCELEFREGQKYYWKVQSFEYDESATQVIAGRMTESKVFHFYTNAPNVFELKAESSSHTNWTGHNFVKLSWLEPENTDYVEVSFEPQVDGIQQPIQVPAGQGELLLEDFFDNWVPLKQEDAKVYTFEVKAVSTDGLPSVPDTIRAMPLDKLLVHDYDFNVYGIVIIDMQAWLDRNLMTTHFNDGKPLTRGVIVKRGKEIPEYGYYYTIFPSYDPVNHNPCPCGFHIPTHEEWKQLELAIGMPADKIDEQTAELRGADRSFVLKSTTGWLPGPNGENYNGIDQYDFNMKPAGTLSYNSTTHLYDSRLDSVMTKFLTSTRIPNSDEYFYIRHIFENDGIGVGNYSSFCSIRCIRDN</sequence>
<organism evidence="2 3">
    <name type="scientific">Carboxylicivirga mesophila</name>
    <dbReference type="NCBI Taxonomy" id="1166478"/>
    <lineage>
        <taxon>Bacteria</taxon>
        <taxon>Pseudomonadati</taxon>
        <taxon>Bacteroidota</taxon>
        <taxon>Bacteroidia</taxon>
        <taxon>Marinilabiliales</taxon>
        <taxon>Marinilabiliaceae</taxon>
        <taxon>Carboxylicivirga</taxon>
    </lineage>
</organism>
<dbReference type="Proteomes" id="UP000721861">
    <property type="component" value="Unassembled WGS sequence"/>
</dbReference>
<keyword evidence="3" id="KW-1185">Reference proteome</keyword>
<dbReference type="InterPro" id="IPR011871">
    <property type="entry name" value="Fib_succ_major"/>
</dbReference>
<evidence type="ECO:0000313" key="3">
    <source>
        <dbReference type="Proteomes" id="UP000721861"/>
    </source>
</evidence>
<comment type="caution">
    <text evidence="2">The sequence shown here is derived from an EMBL/GenBank/DDBJ whole genome shotgun (WGS) entry which is preliminary data.</text>
</comment>
<name>A0ABS5KDT4_9BACT</name>
<protein>
    <submittedName>
        <fullName evidence="2">Fibrobacter succinogenes major paralogous domain-containing protein</fullName>
    </submittedName>
</protein>
<evidence type="ECO:0000259" key="1">
    <source>
        <dbReference type="Pfam" id="PF09603"/>
    </source>
</evidence>
<accession>A0ABS5KDT4</accession>
<reference evidence="2 3" key="1">
    <citation type="journal article" date="2014" name="Int. J. Syst. Evol. Microbiol.">
        <title>Carboxylicivirga gen. nov. in the family Marinilabiliaceae with two novel species, Carboxylicivirga mesophila sp. nov. and Carboxylicivirga taeanensis sp. nov., and reclassification of Cytophaga fermentans as Saccharicrinis fermentans gen. nov., comb. nov.</title>
        <authorList>
            <person name="Yang S.H."/>
            <person name="Seo H.S."/>
            <person name="Woo J.H."/>
            <person name="Oh H.M."/>
            <person name="Jang H."/>
            <person name="Lee J.H."/>
            <person name="Kim S.J."/>
            <person name="Kwon K.K."/>
        </authorList>
    </citation>
    <scope>NUCLEOTIDE SEQUENCE [LARGE SCALE GENOMIC DNA]</scope>
    <source>
        <strain evidence="2 3">JCM 18290</strain>
    </source>
</reference>
<dbReference type="Pfam" id="PF09603">
    <property type="entry name" value="Fib_succ_major"/>
    <property type="match status" value="1"/>
</dbReference>
<dbReference type="EMBL" id="JAGUCN010000021">
    <property type="protein sequence ID" value="MBS2213079.1"/>
    <property type="molecule type" value="Genomic_DNA"/>
</dbReference>
<dbReference type="RefSeq" id="WP_212230032.1">
    <property type="nucleotide sequence ID" value="NZ_JAGUCN010000021.1"/>
</dbReference>
<evidence type="ECO:0000313" key="2">
    <source>
        <dbReference type="EMBL" id="MBS2213079.1"/>
    </source>
</evidence>
<feature type="domain" description="Fibrobacter succinogenes major paralogous" evidence="1">
    <location>
        <begin position="249"/>
        <end position="435"/>
    </location>
</feature>
<gene>
    <name evidence="2" type="ORF">KEM09_16800</name>
</gene>